<feature type="signal peptide" evidence="1">
    <location>
        <begin position="1"/>
        <end position="15"/>
    </location>
</feature>
<evidence type="ECO:0000313" key="4">
    <source>
        <dbReference type="Proteomes" id="UP001434883"/>
    </source>
</evidence>
<proteinExistence type="predicted"/>
<gene>
    <name evidence="3" type="ORF">XENOCAPTIV_006828</name>
</gene>
<sequence>MISLLIYALVSLSVAETNLDILYPKLEHSRTIYVIENGPKLNVMAEQGKVVTRRGGNVTLPCKIQRDQQLPPSNKMRIKWTKLTSDYLREVTINLNYNKKFSIFSVIMSSK</sequence>
<reference evidence="3 4" key="1">
    <citation type="submission" date="2021-06" db="EMBL/GenBank/DDBJ databases">
        <authorList>
            <person name="Palmer J.M."/>
        </authorList>
    </citation>
    <scope>NUCLEOTIDE SEQUENCE [LARGE SCALE GENOMIC DNA]</scope>
    <source>
        <strain evidence="3 4">XC_2019</strain>
        <tissue evidence="3">Muscle</tissue>
    </source>
</reference>
<protein>
    <recommendedName>
        <fullName evidence="2">Ig-like domain-containing protein</fullName>
    </recommendedName>
</protein>
<dbReference type="InterPro" id="IPR013783">
    <property type="entry name" value="Ig-like_fold"/>
</dbReference>
<evidence type="ECO:0000259" key="2">
    <source>
        <dbReference type="PROSITE" id="PS50835"/>
    </source>
</evidence>
<dbReference type="Proteomes" id="UP001434883">
    <property type="component" value="Unassembled WGS sequence"/>
</dbReference>
<comment type="caution">
    <text evidence="3">The sequence shown here is derived from an EMBL/GenBank/DDBJ whole genome shotgun (WGS) entry which is preliminary data.</text>
</comment>
<keyword evidence="4" id="KW-1185">Reference proteome</keyword>
<keyword evidence="1" id="KW-0732">Signal</keyword>
<dbReference type="Gene3D" id="2.60.40.10">
    <property type="entry name" value="Immunoglobulins"/>
    <property type="match status" value="1"/>
</dbReference>
<dbReference type="PROSITE" id="PS50835">
    <property type="entry name" value="IG_LIKE"/>
    <property type="match status" value="1"/>
</dbReference>
<evidence type="ECO:0000313" key="3">
    <source>
        <dbReference type="EMBL" id="MEQ2195056.1"/>
    </source>
</evidence>
<accession>A0ABV0QGW5</accession>
<feature type="domain" description="Ig-like" evidence="2">
    <location>
        <begin position="39"/>
        <end position="82"/>
    </location>
</feature>
<feature type="chain" id="PRO_5045846248" description="Ig-like domain-containing protein" evidence="1">
    <location>
        <begin position="16"/>
        <end position="111"/>
    </location>
</feature>
<evidence type="ECO:0000256" key="1">
    <source>
        <dbReference type="SAM" id="SignalP"/>
    </source>
</evidence>
<dbReference type="InterPro" id="IPR007110">
    <property type="entry name" value="Ig-like_dom"/>
</dbReference>
<dbReference type="EMBL" id="JAHRIN010010168">
    <property type="protein sequence ID" value="MEQ2195056.1"/>
    <property type="molecule type" value="Genomic_DNA"/>
</dbReference>
<name>A0ABV0QGW5_9TELE</name>
<organism evidence="3 4">
    <name type="scientific">Xenoophorus captivus</name>
    <dbReference type="NCBI Taxonomy" id="1517983"/>
    <lineage>
        <taxon>Eukaryota</taxon>
        <taxon>Metazoa</taxon>
        <taxon>Chordata</taxon>
        <taxon>Craniata</taxon>
        <taxon>Vertebrata</taxon>
        <taxon>Euteleostomi</taxon>
        <taxon>Actinopterygii</taxon>
        <taxon>Neopterygii</taxon>
        <taxon>Teleostei</taxon>
        <taxon>Neoteleostei</taxon>
        <taxon>Acanthomorphata</taxon>
        <taxon>Ovalentaria</taxon>
        <taxon>Atherinomorphae</taxon>
        <taxon>Cyprinodontiformes</taxon>
        <taxon>Goodeidae</taxon>
        <taxon>Xenoophorus</taxon>
    </lineage>
</organism>